<accession>A0A382MJK7</accession>
<gene>
    <name evidence="1" type="ORF">METZ01_LOCUS301883</name>
</gene>
<reference evidence="1" key="1">
    <citation type="submission" date="2018-05" db="EMBL/GenBank/DDBJ databases">
        <authorList>
            <person name="Lanie J.A."/>
            <person name="Ng W.-L."/>
            <person name="Kazmierczak K.M."/>
            <person name="Andrzejewski T.M."/>
            <person name="Davidsen T.M."/>
            <person name="Wayne K.J."/>
            <person name="Tettelin H."/>
            <person name="Glass J.I."/>
            <person name="Rusch D."/>
            <person name="Podicherti R."/>
            <person name="Tsui H.-C.T."/>
            <person name="Winkler M.E."/>
        </authorList>
    </citation>
    <scope>NUCLEOTIDE SEQUENCE</scope>
</reference>
<sequence length="239" mass="24532">MADKKITALTPASEAASEDLLHIIDDPSGSPVNKKLTVKDFLANVTHTITGTAAGTEEIIHKTLHTANITPSSTDVFDSITTSQVCVTPMGTGATQANVGTLIATDTKVLIHDANVAFTAETTAHKATLDLNTWDSADSGNSYVMVLSHANTFASPSASPTAFIKFDVASTLTGSSQNVAFAWDATPGGGYSAAAGANVGPFLTTGENTVSTNTGPANGAIKICVSGLTKYLLLWDDVA</sequence>
<protein>
    <submittedName>
        <fullName evidence="1">Uncharacterized protein</fullName>
    </submittedName>
</protein>
<dbReference type="EMBL" id="UINC01094091">
    <property type="protein sequence ID" value="SVC49029.1"/>
    <property type="molecule type" value="Genomic_DNA"/>
</dbReference>
<dbReference type="AlphaFoldDB" id="A0A382MJK7"/>
<proteinExistence type="predicted"/>
<organism evidence="1">
    <name type="scientific">marine metagenome</name>
    <dbReference type="NCBI Taxonomy" id="408172"/>
    <lineage>
        <taxon>unclassified sequences</taxon>
        <taxon>metagenomes</taxon>
        <taxon>ecological metagenomes</taxon>
    </lineage>
</organism>
<evidence type="ECO:0000313" key="1">
    <source>
        <dbReference type="EMBL" id="SVC49029.1"/>
    </source>
</evidence>
<name>A0A382MJK7_9ZZZZ</name>